<dbReference type="InterPro" id="IPR036388">
    <property type="entry name" value="WH-like_DNA-bd_sf"/>
</dbReference>
<keyword evidence="6 9" id="KW-0238">DNA-binding</keyword>
<evidence type="ECO:0000256" key="10">
    <source>
        <dbReference type="SAM" id="MobiDB-lite"/>
    </source>
</evidence>
<dbReference type="PANTHER" id="PTHR42848">
    <property type="match status" value="1"/>
</dbReference>
<sequence length="371" mass="40909">MAREAIYQQSDPERRGNALDNHGPSPIGSQSKGPPGKPPKGAPAASSDQPAPRGETDVKLRPHRMDEMVGQRDVIERLKIAIDAAQSRGEPLGHILFDGPPGLGKTTFATVIPAEMNTTVQMANGAGLRAPKDLLPYLTNVSEGSVLFIDEIHRVPKAVEEYLYTAMEDYRIDVVLGDGVNARTLNLQLKPFTLIGATTRAGMLSAPLRDRFQIREHLGWYTREELSEIVHRNSKKLSIKVDDLSAGVIADRSRSTPRLANNRLLWVRDYAQSKANGKVNQEITRAALDMIGIDALGLDKQDRNYLDTLMRVFLGGPAGLDAIAHTMNVSGDTLEDEVEPFLLRSELLVRTRRGRLATPGAYEHMRRPMPD</sequence>
<dbReference type="SUPFAM" id="SSF52540">
    <property type="entry name" value="P-loop containing nucleoside triphosphate hydrolases"/>
    <property type="match status" value="1"/>
</dbReference>
<feature type="binding site" evidence="9">
    <location>
        <position position="258"/>
    </location>
    <ligand>
        <name>ATP</name>
        <dbReference type="ChEBI" id="CHEBI:30616"/>
    </ligand>
</feature>
<dbReference type="Gene3D" id="3.40.50.300">
    <property type="entry name" value="P-loop containing nucleotide triphosphate hydrolases"/>
    <property type="match status" value="1"/>
</dbReference>
<keyword evidence="13" id="KW-1185">Reference proteome</keyword>
<evidence type="ECO:0000256" key="9">
    <source>
        <dbReference type="HAMAP-Rule" id="MF_00016"/>
    </source>
</evidence>
<evidence type="ECO:0000256" key="2">
    <source>
        <dbReference type="ARBA" id="ARBA00022741"/>
    </source>
</evidence>
<evidence type="ECO:0000313" key="12">
    <source>
        <dbReference type="EMBL" id="MCM2370885.1"/>
    </source>
</evidence>
<feature type="compositionally biased region" description="Basic and acidic residues" evidence="10">
    <location>
        <begin position="54"/>
        <end position="67"/>
    </location>
</feature>
<feature type="binding site" evidence="9">
    <location>
        <begin position="168"/>
        <end position="170"/>
    </location>
    <ligand>
        <name>ATP</name>
        <dbReference type="ChEBI" id="CHEBI:30616"/>
    </ligand>
</feature>
<dbReference type="EMBL" id="JAMQBK010000025">
    <property type="protein sequence ID" value="MCM2370885.1"/>
    <property type="molecule type" value="Genomic_DNA"/>
</dbReference>
<comment type="caution">
    <text evidence="12">The sequence shown here is derived from an EMBL/GenBank/DDBJ whole genome shotgun (WGS) entry which is preliminary data.</text>
</comment>
<dbReference type="Gene3D" id="1.10.10.10">
    <property type="entry name" value="Winged helix-like DNA-binding domain superfamily/Winged helix DNA-binding domain"/>
    <property type="match status" value="1"/>
</dbReference>
<dbReference type="InterPro" id="IPR036390">
    <property type="entry name" value="WH_DNA-bd_sf"/>
</dbReference>
<evidence type="ECO:0000256" key="5">
    <source>
        <dbReference type="ARBA" id="ARBA00022840"/>
    </source>
</evidence>
<dbReference type="Gene3D" id="1.10.8.60">
    <property type="match status" value="1"/>
</dbReference>
<keyword evidence="8 9" id="KW-0234">DNA repair</keyword>
<keyword evidence="2 9" id="KW-0547">Nucleotide-binding</keyword>
<keyword evidence="4 9" id="KW-0378">Hydrolase</keyword>
<feature type="binding site" evidence="9">
    <location>
        <position position="61"/>
    </location>
    <ligand>
        <name>ATP</name>
        <dbReference type="ChEBI" id="CHEBI:30616"/>
    </ligand>
</feature>
<evidence type="ECO:0000256" key="6">
    <source>
        <dbReference type="ARBA" id="ARBA00023125"/>
    </source>
</evidence>
<comment type="subunit">
    <text evidence="9">Homohexamer. Forms an RuvA(8)-RuvB(12)-Holliday junction (HJ) complex. HJ DNA is sandwiched between 2 RuvA tetramers; dsDNA enters through RuvA and exits via RuvB. An RuvB hexamer assembles on each DNA strand where it exits the tetramer. Each RuvB hexamer is contacted by two RuvA subunits (via domain III) on 2 adjacent RuvB subunits; this complex drives branch migration. In the full resolvosome a probable DNA-RuvA(4)-RuvB(12)-RuvC(2) complex forms which resolves the HJ.</text>
</comment>
<dbReference type="GO" id="GO:0003678">
    <property type="term" value="F:DNA helicase activity"/>
    <property type="evidence" value="ECO:0007669"/>
    <property type="project" value="UniProtKB-EC"/>
</dbReference>
<evidence type="ECO:0000256" key="7">
    <source>
        <dbReference type="ARBA" id="ARBA00023172"/>
    </source>
</evidence>
<feature type="binding site" evidence="9">
    <location>
        <position position="350"/>
    </location>
    <ligand>
        <name>DNA</name>
        <dbReference type="ChEBI" id="CHEBI:16991"/>
    </ligand>
</feature>
<dbReference type="Proteomes" id="UP001202961">
    <property type="component" value="Unassembled WGS sequence"/>
</dbReference>
<dbReference type="PANTHER" id="PTHR42848:SF1">
    <property type="entry name" value="HOLLIDAY JUNCTION BRANCH MIGRATION COMPLEX SUBUNIT RUVB"/>
    <property type="match status" value="1"/>
</dbReference>
<name>A0ABT0U2U1_9BACT</name>
<evidence type="ECO:0000259" key="11">
    <source>
        <dbReference type="SMART" id="SM00382"/>
    </source>
</evidence>
<feature type="compositionally biased region" description="Low complexity" evidence="10">
    <location>
        <begin position="23"/>
        <end position="34"/>
    </location>
</feature>
<keyword evidence="5 9" id="KW-0067">ATP-binding</keyword>
<dbReference type="InterPro" id="IPR027417">
    <property type="entry name" value="P-loop_NTPase"/>
</dbReference>
<feature type="binding site" evidence="9">
    <location>
        <position position="102"/>
    </location>
    <ligand>
        <name>ATP</name>
        <dbReference type="ChEBI" id="CHEBI:30616"/>
    </ligand>
</feature>
<keyword evidence="12" id="KW-0347">Helicase</keyword>
<feature type="binding site" evidence="9">
    <location>
        <position position="60"/>
    </location>
    <ligand>
        <name>ATP</name>
        <dbReference type="ChEBI" id="CHEBI:30616"/>
    </ligand>
</feature>
<dbReference type="Pfam" id="PF05496">
    <property type="entry name" value="RuvB_N"/>
    <property type="match status" value="1"/>
</dbReference>
<feature type="region of interest" description="Disordered" evidence="10">
    <location>
        <begin position="1"/>
        <end position="67"/>
    </location>
</feature>
<feature type="binding site" evidence="9">
    <location>
        <position position="106"/>
    </location>
    <ligand>
        <name>Mg(2+)</name>
        <dbReference type="ChEBI" id="CHEBI:18420"/>
    </ligand>
</feature>
<dbReference type="EC" id="3.6.4.-" evidence="9"/>
<keyword evidence="3 9" id="KW-0227">DNA damage</keyword>
<gene>
    <name evidence="9 12" type="primary">ruvB</name>
    <name evidence="12" type="ORF">NB063_09725</name>
</gene>
<feature type="binding site" evidence="9">
    <location>
        <position position="221"/>
    </location>
    <ligand>
        <name>ATP</name>
        <dbReference type="ChEBI" id="CHEBI:30616"/>
    </ligand>
</feature>
<dbReference type="InterPro" id="IPR004605">
    <property type="entry name" value="DNA_helicase_Holl-junc_RuvB"/>
</dbReference>
<dbReference type="CDD" id="cd00009">
    <property type="entry name" value="AAA"/>
    <property type="match status" value="1"/>
</dbReference>
<dbReference type="InterPro" id="IPR003593">
    <property type="entry name" value="AAA+_ATPase"/>
</dbReference>
<feature type="binding site" evidence="9">
    <location>
        <position position="107"/>
    </location>
    <ligand>
        <name>ATP</name>
        <dbReference type="ChEBI" id="CHEBI:30616"/>
    </ligand>
</feature>
<comment type="domain">
    <text evidence="9">Has 3 domains, the large (RuvB-L) and small ATPase (RuvB-S) domains and the C-terminal head (RuvB-H) domain. The head domain binds DNA, while the ATPase domains jointly bind ATP, ADP or are empty depending on the state of the subunit in the translocation cycle. During a single DNA translocation step the structure of each domain remains the same, but their relative positions change.</text>
</comment>
<comment type="caution">
    <text evidence="9">Lacks conserved residue(s) required for the propagation of feature annotation.</text>
</comment>
<dbReference type="Pfam" id="PF05491">
    <property type="entry name" value="WHD_RuvB"/>
    <property type="match status" value="1"/>
</dbReference>
<evidence type="ECO:0000256" key="4">
    <source>
        <dbReference type="ARBA" id="ARBA00022801"/>
    </source>
</evidence>
<reference evidence="12 13" key="1">
    <citation type="journal article" date="2022" name="Syst. Appl. Microbiol.">
        <title>Rhodopirellula aestuarii sp. nov., a novel member of the genus Rhodopirellula isolated from brackish sediments collected in the Tagus River estuary, Portugal.</title>
        <authorList>
            <person name="Vitorino I.R."/>
            <person name="Klimek D."/>
            <person name="Calusinska M."/>
            <person name="Lobo-da-Cunha A."/>
            <person name="Vasconcelos V."/>
            <person name="Lage O.M."/>
        </authorList>
    </citation>
    <scope>NUCLEOTIDE SEQUENCE [LARGE SCALE GENOMIC DNA]</scope>
    <source>
        <strain evidence="12 13">ICT_H3.1</strain>
    </source>
</reference>
<dbReference type="SMART" id="SM00382">
    <property type="entry name" value="AAA"/>
    <property type="match status" value="1"/>
</dbReference>
<dbReference type="Pfam" id="PF17864">
    <property type="entry name" value="AAA_lid_4"/>
    <property type="match status" value="1"/>
</dbReference>
<dbReference type="InterPro" id="IPR008824">
    <property type="entry name" value="RuvB-like_N"/>
</dbReference>
<dbReference type="HAMAP" id="MF_00016">
    <property type="entry name" value="DNA_HJ_migration_RuvB"/>
    <property type="match status" value="1"/>
</dbReference>
<evidence type="ECO:0000313" key="13">
    <source>
        <dbReference type="Proteomes" id="UP001202961"/>
    </source>
</evidence>
<evidence type="ECO:0000256" key="8">
    <source>
        <dbReference type="ARBA" id="ARBA00023204"/>
    </source>
</evidence>
<organism evidence="12 13">
    <name type="scientific">Aporhodopirellula aestuarii</name>
    <dbReference type="NCBI Taxonomy" id="2950107"/>
    <lineage>
        <taxon>Bacteria</taxon>
        <taxon>Pseudomonadati</taxon>
        <taxon>Planctomycetota</taxon>
        <taxon>Planctomycetia</taxon>
        <taxon>Pirellulales</taxon>
        <taxon>Pirellulaceae</taxon>
        <taxon>Aporhodopirellula</taxon>
    </lineage>
</organism>
<feature type="domain" description="AAA+ ATPase" evidence="11">
    <location>
        <begin position="91"/>
        <end position="222"/>
    </location>
</feature>
<accession>A0ABT0U2U1</accession>
<dbReference type="InterPro" id="IPR041445">
    <property type="entry name" value="AAA_lid_4"/>
</dbReference>
<dbReference type="GO" id="GO:0016787">
    <property type="term" value="F:hydrolase activity"/>
    <property type="evidence" value="ECO:0007669"/>
    <property type="project" value="UniProtKB-KW"/>
</dbReference>
<comment type="catalytic activity">
    <reaction evidence="9">
        <text>ATP + H2O = ADP + phosphate + H(+)</text>
        <dbReference type="Rhea" id="RHEA:13065"/>
        <dbReference type="ChEBI" id="CHEBI:15377"/>
        <dbReference type="ChEBI" id="CHEBI:15378"/>
        <dbReference type="ChEBI" id="CHEBI:30616"/>
        <dbReference type="ChEBI" id="CHEBI:43474"/>
        <dbReference type="ChEBI" id="CHEBI:456216"/>
    </reaction>
</comment>
<feature type="binding site" evidence="9">
    <location>
        <position position="211"/>
    </location>
    <ligand>
        <name>ATP</name>
        <dbReference type="ChEBI" id="CHEBI:30616"/>
    </ligand>
</feature>
<dbReference type="NCBIfam" id="NF000868">
    <property type="entry name" value="PRK00080.1"/>
    <property type="match status" value="1"/>
</dbReference>
<dbReference type="InterPro" id="IPR008823">
    <property type="entry name" value="RuvB_wg_C"/>
</dbReference>
<feature type="binding site" evidence="9">
    <location>
        <position position="352"/>
    </location>
    <ligand>
        <name>DNA</name>
        <dbReference type="ChEBI" id="CHEBI:16991"/>
    </ligand>
</feature>
<dbReference type="NCBIfam" id="TIGR00635">
    <property type="entry name" value="ruvB"/>
    <property type="match status" value="1"/>
</dbReference>
<comment type="similarity">
    <text evidence="9">Belongs to the RuvB family.</text>
</comment>
<evidence type="ECO:0000256" key="1">
    <source>
        <dbReference type="ARBA" id="ARBA00022490"/>
    </source>
</evidence>
<protein>
    <recommendedName>
        <fullName evidence="9">Holliday junction branch migration complex subunit RuvB</fullName>
        <ecNumber evidence="9">3.6.4.-</ecNumber>
    </recommendedName>
</protein>
<keyword evidence="1 9" id="KW-0963">Cytoplasm</keyword>
<feature type="binding site" evidence="9">
    <location>
        <position position="105"/>
    </location>
    <ligand>
        <name>ATP</name>
        <dbReference type="ChEBI" id="CHEBI:30616"/>
    </ligand>
</feature>
<dbReference type="SUPFAM" id="SSF46785">
    <property type="entry name" value="Winged helix' DNA-binding domain"/>
    <property type="match status" value="1"/>
</dbReference>
<comment type="subcellular location">
    <subcellularLocation>
        <location evidence="9">Cytoplasm</location>
    </subcellularLocation>
</comment>
<feature type="region of interest" description="Small ATPAse domain (RuvB-S)" evidence="9">
    <location>
        <begin position="222"/>
        <end position="292"/>
    </location>
</feature>
<dbReference type="RefSeq" id="WP_250928531.1">
    <property type="nucleotide sequence ID" value="NZ_JAMQBK010000025.1"/>
</dbReference>
<feature type="region of interest" description="Head domain (RuvB-H)" evidence="9">
    <location>
        <begin position="295"/>
        <end position="371"/>
    </location>
</feature>
<comment type="function">
    <text evidence="9">The RuvA-RuvB-RuvC complex processes Holliday junction (HJ) DNA during genetic recombination and DNA repair, while the RuvA-RuvB complex plays an important role in the rescue of blocked DNA replication forks via replication fork reversal (RFR). RuvA specifically binds to HJ cruciform DNA, conferring on it an open structure. The RuvB hexamer acts as an ATP-dependent pump, pulling dsDNA into and through the RuvAB complex. RuvB forms 2 homohexamers on either side of HJ DNA bound by 1 or 2 RuvA tetramers; 4 subunits per hexamer contact DNA at a time. Coordinated motions by a converter formed by DNA-disengaged RuvB subunits stimulates ATP hydrolysis and nucleotide exchange. Immobilization of the converter enables RuvB to convert the ATP-contained energy into a lever motion, pulling 2 nucleotides of DNA out of the RuvA tetramer per ATP hydrolyzed, thus driving DNA branch migration. The RuvB motors rotate together with the DNA substrate, which together with the progressing nucleotide cycle form the mechanistic basis for DNA recombination by continuous HJ branch migration. Branch migration allows RuvC to scan DNA until it finds its consensus sequence, where it cleaves and resolves cruciform DNA.</text>
</comment>
<feature type="binding site" evidence="9">
    <location>
        <position position="355"/>
    </location>
    <ligand>
        <name>DNA</name>
        <dbReference type="ChEBI" id="CHEBI:16991"/>
    </ligand>
</feature>
<feature type="binding site" evidence="9">
    <location>
        <position position="106"/>
    </location>
    <ligand>
        <name>ATP</name>
        <dbReference type="ChEBI" id="CHEBI:30616"/>
    </ligand>
</feature>
<evidence type="ECO:0000256" key="3">
    <source>
        <dbReference type="ARBA" id="ARBA00022763"/>
    </source>
</evidence>
<proteinExistence type="inferred from homology"/>
<keyword evidence="7 9" id="KW-0233">DNA recombination</keyword>